<dbReference type="GO" id="GO:0005525">
    <property type="term" value="F:GTP binding"/>
    <property type="evidence" value="ECO:0007669"/>
    <property type="project" value="InterPro"/>
</dbReference>
<accession>A0AAD4N6N0</accession>
<proteinExistence type="predicted"/>
<dbReference type="SUPFAM" id="SSF52540">
    <property type="entry name" value="P-loop containing nucleoside triphosphate hydrolases"/>
    <property type="match status" value="1"/>
</dbReference>
<keyword evidence="4" id="KW-1185">Reference proteome</keyword>
<dbReference type="PANTHER" id="PTHR42698:SF1">
    <property type="entry name" value="GTPASE ERA, MITOCHONDRIAL"/>
    <property type="match status" value="1"/>
</dbReference>
<evidence type="ECO:0000256" key="1">
    <source>
        <dbReference type="SAM" id="MobiDB-lite"/>
    </source>
</evidence>
<dbReference type="GO" id="GO:0043024">
    <property type="term" value="F:ribosomal small subunit binding"/>
    <property type="evidence" value="ECO:0007669"/>
    <property type="project" value="TreeGrafter"/>
</dbReference>
<dbReference type="Proteomes" id="UP001201812">
    <property type="component" value="Unassembled WGS sequence"/>
</dbReference>
<evidence type="ECO:0000313" key="4">
    <source>
        <dbReference type="Proteomes" id="UP001201812"/>
    </source>
</evidence>
<dbReference type="Pfam" id="PF01926">
    <property type="entry name" value="MMR_HSR1"/>
    <property type="match status" value="1"/>
</dbReference>
<dbReference type="GO" id="GO:0005759">
    <property type="term" value="C:mitochondrial matrix"/>
    <property type="evidence" value="ECO:0007669"/>
    <property type="project" value="TreeGrafter"/>
</dbReference>
<reference evidence="3" key="1">
    <citation type="submission" date="2022-01" db="EMBL/GenBank/DDBJ databases">
        <title>Genome Sequence Resource for Two Populations of Ditylenchus destructor, the Migratory Endoparasitic Phytonematode.</title>
        <authorList>
            <person name="Zhang H."/>
            <person name="Lin R."/>
            <person name="Xie B."/>
        </authorList>
    </citation>
    <scope>NUCLEOTIDE SEQUENCE</scope>
    <source>
        <strain evidence="3">BazhouSP</strain>
    </source>
</reference>
<feature type="region of interest" description="Disordered" evidence="1">
    <location>
        <begin position="399"/>
        <end position="427"/>
    </location>
</feature>
<organism evidence="3 4">
    <name type="scientific">Ditylenchus destructor</name>
    <dbReference type="NCBI Taxonomy" id="166010"/>
    <lineage>
        <taxon>Eukaryota</taxon>
        <taxon>Metazoa</taxon>
        <taxon>Ecdysozoa</taxon>
        <taxon>Nematoda</taxon>
        <taxon>Chromadorea</taxon>
        <taxon>Rhabditida</taxon>
        <taxon>Tylenchina</taxon>
        <taxon>Tylenchomorpha</taxon>
        <taxon>Sphaerularioidea</taxon>
        <taxon>Anguinidae</taxon>
        <taxon>Anguininae</taxon>
        <taxon>Ditylenchus</taxon>
    </lineage>
</organism>
<evidence type="ECO:0000259" key="2">
    <source>
        <dbReference type="Pfam" id="PF01926"/>
    </source>
</evidence>
<dbReference type="PANTHER" id="PTHR42698">
    <property type="entry name" value="GTPASE ERA"/>
    <property type="match status" value="1"/>
</dbReference>
<protein>
    <submittedName>
        <fullName evidence="3">50S ribosome-binding GTPase domain-containing protein</fullName>
    </submittedName>
</protein>
<dbReference type="InterPro" id="IPR027417">
    <property type="entry name" value="P-loop_NTPase"/>
</dbReference>
<dbReference type="EMBL" id="JAKKPZ010000010">
    <property type="protein sequence ID" value="KAI1716503.1"/>
    <property type="molecule type" value="Genomic_DNA"/>
</dbReference>
<comment type="caution">
    <text evidence="3">The sequence shown here is derived from an EMBL/GenBank/DDBJ whole genome shotgun (WGS) entry which is preliminary data.</text>
</comment>
<name>A0AAD4N6N0_9BILA</name>
<dbReference type="Gene3D" id="3.40.50.300">
    <property type="entry name" value="P-loop containing nucleotide triphosphate hydrolases"/>
    <property type="match status" value="1"/>
</dbReference>
<feature type="domain" description="G" evidence="2">
    <location>
        <begin position="46"/>
        <end position="177"/>
    </location>
</feature>
<sequence>MAIIVGHTRSFLYRFRVTSWRPWKRLQSSSIAGTSEVKVNDIRGLRVAVIGVPNAGKSALTNVLIKADVCAVSNKIDTTKENLTTALTEKLKDETKSGKVQLVLVDSPGVIGQRHARKFVGVGSDDKILGDPEKAIEKADHILYVHDVTSPGKFIQHRILHLLHRYSHIPSSLVLNKVDLVQRQSELIQLAEILTKGIVDGAEIKTKTATLGRLESLKSSSKKKEAAEMRIHSKADVAGKDESWQKLYNSLLYKPAHKCGWNETRKLFLGESGWPEFKAVFFVSCTRGSGVDELRKYLQHMSTHATWKPLGENTLSTRSPRQLAREHIRSELLNALPGFMAYNLRPRIVDWNLEQSELKGGKSTLRMIVDIICAHEINCVRLIVQLNCVKSWTKRQHSETRLERKLGNASPEAGTQYASSPDGKVHNIIPCERSAENLR</sequence>
<gene>
    <name evidence="3" type="ORF">DdX_07562</name>
</gene>
<dbReference type="GO" id="GO:0000028">
    <property type="term" value="P:ribosomal small subunit assembly"/>
    <property type="evidence" value="ECO:0007669"/>
    <property type="project" value="TreeGrafter"/>
</dbReference>
<evidence type="ECO:0000313" key="3">
    <source>
        <dbReference type="EMBL" id="KAI1716503.1"/>
    </source>
</evidence>
<dbReference type="InterPro" id="IPR005662">
    <property type="entry name" value="GTPase_Era-like"/>
</dbReference>
<dbReference type="GO" id="GO:0019843">
    <property type="term" value="F:rRNA binding"/>
    <property type="evidence" value="ECO:0007669"/>
    <property type="project" value="TreeGrafter"/>
</dbReference>
<dbReference type="InterPro" id="IPR006073">
    <property type="entry name" value="GTP-bd"/>
</dbReference>
<dbReference type="AlphaFoldDB" id="A0AAD4N6N0"/>